<reference evidence="2 3" key="1">
    <citation type="submission" date="2020-04" db="EMBL/GenBank/DDBJ databases">
        <title>Perkinsus olseni comparative genomics.</title>
        <authorList>
            <person name="Bogema D.R."/>
        </authorList>
    </citation>
    <scope>NUCLEOTIDE SEQUENCE [LARGE SCALE GENOMIC DNA]</scope>
    <source>
        <strain evidence="2 3">ATCC PRA-207</strain>
    </source>
</reference>
<evidence type="ECO:0000256" key="1">
    <source>
        <dbReference type="SAM" id="MobiDB-lite"/>
    </source>
</evidence>
<evidence type="ECO:0000313" key="2">
    <source>
        <dbReference type="EMBL" id="KAF4733731.1"/>
    </source>
</evidence>
<comment type="caution">
    <text evidence="2">The sequence shown here is derived from an EMBL/GenBank/DDBJ whole genome shotgun (WGS) entry which is preliminary data.</text>
</comment>
<feature type="region of interest" description="Disordered" evidence="1">
    <location>
        <begin position="30"/>
        <end position="52"/>
    </location>
</feature>
<dbReference type="Proteomes" id="UP000553632">
    <property type="component" value="Unassembled WGS sequence"/>
</dbReference>
<sequence>MGAAFPAAERCRSWRAVVWPACAQVVPSRPESVTDSSRSACGESAATKHLTPEGKRGNGAYFLQHTSWPIASVTQLAAGHGRYFGVQCMEQHCGSALNTCLMEADKSLDPEFNTDKQEIKQSQCGVMLL</sequence>
<dbReference type="AlphaFoldDB" id="A0A7J6SLM4"/>
<gene>
    <name evidence="2" type="ORF">FOZ63_033631</name>
</gene>
<feature type="non-terminal residue" evidence="2">
    <location>
        <position position="129"/>
    </location>
</feature>
<accession>A0A7J6SLM4</accession>
<evidence type="ECO:0000313" key="3">
    <source>
        <dbReference type="Proteomes" id="UP000553632"/>
    </source>
</evidence>
<name>A0A7J6SLM4_PEROL</name>
<protein>
    <submittedName>
        <fullName evidence="2">Uncharacterized protein</fullName>
    </submittedName>
</protein>
<keyword evidence="3" id="KW-1185">Reference proteome</keyword>
<dbReference type="EMBL" id="JABANO010017311">
    <property type="protein sequence ID" value="KAF4733731.1"/>
    <property type="molecule type" value="Genomic_DNA"/>
</dbReference>
<proteinExistence type="predicted"/>
<organism evidence="2 3">
    <name type="scientific">Perkinsus olseni</name>
    <name type="common">Perkinsus atlanticus</name>
    <dbReference type="NCBI Taxonomy" id="32597"/>
    <lineage>
        <taxon>Eukaryota</taxon>
        <taxon>Sar</taxon>
        <taxon>Alveolata</taxon>
        <taxon>Perkinsozoa</taxon>
        <taxon>Perkinsea</taxon>
        <taxon>Perkinsida</taxon>
        <taxon>Perkinsidae</taxon>
        <taxon>Perkinsus</taxon>
    </lineage>
</organism>